<comment type="caution">
    <text evidence="1">The sequence shown here is derived from an EMBL/GenBank/DDBJ whole genome shotgun (WGS) entry which is preliminary data.</text>
</comment>
<evidence type="ECO:0000313" key="2">
    <source>
        <dbReference type="Proteomes" id="UP001320245"/>
    </source>
</evidence>
<dbReference type="EMBL" id="JAJSPL020000003">
    <property type="protein sequence ID" value="KAK7748139.1"/>
    <property type="molecule type" value="Genomic_DNA"/>
</dbReference>
<gene>
    <name evidence="1" type="ORF">SLS53_001393</name>
</gene>
<reference evidence="1 2" key="1">
    <citation type="journal article" date="2023" name="PLoS ONE">
        <title>Cytospora paraplurivora sp. nov. isolated from orchards with fruit tree decline syndrome in Ontario, Canada.</title>
        <authorList>
            <person name="Ilyukhin E."/>
            <person name="Nguyen H.D.T."/>
            <person name="Castle A.J."/>
            <person name="Ellouze W."/>
        </authorList>
    </citation>
    <scope>NUCLEOTIDE SEQUENCE [LARGE SCALE GENOMIC DNA]</scope>
    <source>
        <strain evidence="1 2">FDS-564</strain>
    </source>
</reference>
<proteinExistence type="predicted"/>
<sequence length="84" mass="8717">MLLSPPDSPSLAAALLGTTDGEEVVAADLDVNVVVEASVMLTGDVLATPVVTVLMPELRMMVLLRVQGTVEIEVGVVADNDDEV</sequence>
<dbReference type="Proteomes" id="UP001320245">
    <property type="component" value="Unassembled WGS sequence"/>
</dbReference>
<protein>
    <submittedName>
        <fullName evidence="1">Uncharacterized protein</fullName>
    </submittedName>
</protein>
<accession>A0AAN9UQT0</accession>
<organism evidence="1 2">
    <name type="scientific">Cytospora paraplurivora</name>
    <dbReference type="NCBI Taxonomy" id="2898453"/>
    <lineage>
        <taxon>Eukaryota</taxon>
        <taxon>Fungi</taxon>
        <taxon>Dikarya</taxon>
        <taxon>Ascomycota</taxon>
        <taxon>Pezizomycotina</taxon>
        <taxon>Sordariomycetes</taxon>
        <taxon>Sordariomycetidae</taxon>
        <taxon>Diaporthales</taxon>
        <taxon>Cytosporaceae</taxon>
        <taxon>Cytospora</taxon>
    </lineage>
</organism>
<evidence type="ECO:0000313" key="1">
    <source>
        <dbReference type="EMBL" id="KAK7748139.1"/>
    </source>
</evidence>
<dbReference type="AlphaFoldDB" id="A0AAN9UQT0"/>
<name>A0AAN9UQT0_9PEZI</name>
<keyword evidence="2" id="KW-1185">Reference proteome</keyword>